<dbReference type="InterPro" id="IPR050570">
    <property type="entry name" value="Cell_wall_metabolism_enzyme"/>
</dbReference>
<reference evidence="4 5" key="1">
    <citation type="submission" date="2018-08" db="EMBL/GenBank/DDBJ databases">
        <title>Pallidiluteibacterium maritimus gen. nov., sp. nov., isolated from coastal sediment.</title>
        <authorList>
            <person name="Zhou L.Y."/>
        </authorList>
    </citation>
    <scope>NUCLEOTIDE SEQUENCE [LARGE SCALE GENOMIC DNA]</scope>
    <source>
        <strain evidence="4 5">XSD2</strain>
    </source>
</reference>
<dbReference type="RefSeq" id="WP_119437577.1">
    <property type="nucleotide sequence ID" value="NZ_QWGR01000004.1"/>
</dbReference>
<dbReference type="OrthoDB" id="9815884at2"/>
<dbReference type="PANTHER" id="PTHR21666">
    <property type="entry name" value="PEPTIDASE-RELATED"/>
    <property type="match status" value="1"/>
</dbReference>
<keyword evidence="2" id="KW-0175">Coiled coil</keyword>
<dbReference type="PANTHER" id="PTHR21666:SF289">
    <property type="entry name" value="L-ALA--D-GLU ENDOPEPTIDASE"/>
    <property type="match status" value="1"/>
</dbReference>
<dbReference type="CDD" id="cd12797">
    <property type="entry name" value="M23_peptidase"/>
    <property type="match status" value="1"/>
</dbReference>
<keyword evidence="1" id="KW-0732">Signal</keyword>
<dbReference type="InterPro" id="IPR016047">
    <property type="entry name" value="M23ase_b-sheet_dom"/>
</dbReference>
<dbReference type="InterPro" id="IPR011055">
    <property type="entry name" value="Dup_hybrid_motif"/>
</dbReference>
<proteinExistence type="predicted"/>
<dbReference type="AlphaFoldDB" id="A0A399T3A6"/>
<feature type="coiled-coil region" evidence="2">
    <location>
        <begin position="85"/>
        <end position="112"/>
    </location>
</feature>
<feature type="coiled-coil region" evidence="2">
    <location>
        <begin position="167"/>
        <end position="243"/>
    </location>
</feature>
<gene>
    <name evidence="4" type="ORF">D1614_08980</name>
</gene>
<name>A0A399T3A6_9BACT</name>
<organism evidence="4 5">
    <name type="scientific">Maribellus luteus</name>
    <dbReference type="NCBI Taxonomy" id="2305463"/>
    <lineage>
        <taxon>Bacteria</taxon>
        <taxon>Pseudomonadati</taxon>
        <taxon>Bacteroidota</taxon>
        <taxon>Bacteroidia</taxon>
        <taxon>Marinilabiliales</taxon>
        <taxon>Prolixibacteraceae</taxon>
        <taxon>Maribellus</taxon>
    </lineage>
</organism>
<evidence type="ECO:0000256" key="2">
    <source>
        <dbReference type="SAM" id="Coils"/>
    </source>
</evidence>
<evidence type="ECO:0000256" key="1">
    <source>
        <dbReference type="ARBA" id="ARBA00022729"/>
    </source>
</evidence>
<dbReference type="SUPFAM" id="SSF51261">
    <property type="entry name" value="Duplicated hybrid motif"/>
    <property type="match status" value="1"/>
</dbReference>
<sequence>MKYFVFTWVVFLIPLVGFTQSISELQKQKEDAAREIEYTSRLLQEAQKNEKSSLTKLNLLNSKIRQRNSLIDAINGEIRLYDEFISNNVLAVDMLEDDLKNLKDEYAEMIRLAYKNRHSGDVLLFMLSAENFNQAYRRLLYTRRYSDYRKSQVEMIGSVQEVLNGSIKKLEEQKAVKQQLVGQTRDERQQLSKEQGQQNQELKELKDQKRNLEKRLQQQRKIEQQLEREIQRIIEEEARKSKESGGSGFALTPEQKLIGSNFEQNKKRLPWPVERGIIVEHFGVHQHPVLTNVQVRNNGVNIATEAGSKVRAIFSGEVTRVFGISGGNTAVIIRHGSYLSVYSNLREVVVKKGDKVTTKQVIGTVFTDFDDDNKTILKFQIWHESQKMNPEDWIVR</sequence>
<feature type="domain" description="M23ase beta-sheet core" evidence="3">
    <location>
        <begin position="297"/>
        <end position="390"/>
    </location>
</feature>
<accession>A0A399T3A6</accession>
<evidence type="ECO:0000313" key="4">
    <source>
        <dbReference type="EMBL" id="RIJ48657.1"/>
    </source>
</evidence>
<dbReference type="EMBL" id="QWGR01000004">
    <property type="protein sequence ID" value="RIJ48657.1"/>
    <property type="molecule type" value="Genomic_DNA"/>
</dbReference>
<dbReference type="Proteomes" id="UP000265926">
    <property type="component" value="Unassembled WGS sequence"/>
</dbReference>
<evidence type="ECO:0000313" key="5">
    <source>
        <dbReference type="Proteomes" id="UP000265926"/>
    </source>
</evidence>
<protein>
    <recommendedName>
        <fullName evidence="3">M23ase beta-sheet core domain-containing protein</fullName>
    </recommendedName>
</protein>
<feature type="coiled-coil region" evidence="2">
    <location>
        <begin position="15"/>
        <end position="49"/>
    </location>
</feature>
<evidence type="ECO:0000259" key="3">
    <source>
        <dbReference type="Pfam" id="PF01551"/>
    </source>
</evidence>
<dbReference type="Gene3D" id="6.10.250.3150">
    <property type="match status" value="1"/>
</dbReference>
<dbReference type="GO" id="GO:0004222">
    <property type="term" value="F:metalloendopeptidase activity"/>
    <property type="evidence" value="ECO:0007669"/>
    <property type="project" value="TreeGrafter"/>
</dbReference>
<dbReference type="Gene3D" id="2.70.70.10">
    <property type="entry name" value="Glucose Permease (Domain IIA)"/>
    <property type="match status" value="1"/>
</dbReference>
<dbReference type="Pfam" id="PF01551">
    <property type="entry name" value="Peptidase_M23"/>
    <property type="match status" value="1"/>
</dbReference>
<keyword evidence="5" id="KW-1185">Reference proteome</keyword>
<comment type="caution">
    <text evidence="4">The sequence shown here is derived from an EMBL/GenBank/DDBJ whole genome shotgun (WGS) entry which is preliminary data.</text>
</comment>